<dbReference type="Gene3D" id="1.10.287.130">
    <property type="match status" value="1"/>
</dbReference>
<dbReference type="InterPro" id="IPR050980">
    <property type="entry name" value="2C_sensor_his_kinase"/>
</dbReference>
<dbReference type="PRINTS" id="PR00344">
    <property type="entry name" value="BCTRLSENSOR"/>
</dbReference>
<dbReference type="SUPFAM" id="SSF55874">
    <property type="entry name" value="ATPase domain of HSP90 chaperone/DNA topoisomerase II/histidine kinase"/>
    <property type="match status" value="1"/>
</dbReference>
<evidence type="ECO:0000256" key="9">
    <source>
        <dbReference type="ARBA" id="ARBA00022840"/>
    </source>
</evidence>
<dbReference type="SMART" id="SM00388">
    <property type="entry name" value="HisKA"/>
    <property type="match status" value="1"/>
</dbReference>
<feature type="transmembrane region" description="Helical" evidence="10">
    <location>
        <begin position="140"/>
        <end position="159"/>
    </location>
</feature>
<keyword evidence="4" id="KW-1003">Cell membrane</keyword>
<evidence type="ECO:0000256" key="7">
    <source>
        <dbReference type="ARBA" id="ARBA00022741"/>
    </source>
</evidence>
<accession>A0A841HRS0</accession>
<dbReference type="SUPFAM" id="SSF47384">
    <property type="entry name" value="Homodimeric domain of signal transducing histidine kinase"/>
    <property type="match status" value="1"/>
</dbReference>
<dbReference type="GO" id="GO:0005886">
    <property type="term" value="C:plasma membrane"/>
    <property type="evidence" value="ECO:0007669"/>
    <property type="project" value="UniProtKB-SubCell"/>
</dbReference>
<dbReference type="Pfam" id="PF00512">
    <property type="entry name" value="HisKA"/>
    <property type="match status" value="1"/>
</dbReference>
<evidence type="ECO:0000313" key="14">
    <source>
        <dbReference type="Proteomes" id="UP000588068"/>
    </source>
</evidence>
<dbReference type="InterPro" id="IPR003594">
    <property type="entry name" value="HATPase_dom"/>
</dbReference>
<protein>
    <recommendedName>
        <fullName evidence="3">histidine kinase</fullName>
        <ecNumber evidence="3">2.7.13.3</ecNumber>
    </recommendedName>
</protein>
<evidence type="ECO:0000256" key="2">
    <source>
        <dbReference type="ARBA" id="ARBA00004651"/>
    </source>
</evidence>
<dbReference type="PANTHER" id="PTHR44936:SF10">
    <property type="entry name" value="SENSOR PROTEIN RSTB"/>
    <property type="match status" value="1"/>
</dbReference>
<dbReference type="PROSITE" id="PS50109">
    <property type="entry name" value="HIS_KIN"/>
    <property type="match status" value="1"/>
</dbReference>
<dbReference type="Gene3D" id="3.30.565.10">
    <property type="entry name" value="Histidine kinase-like ATPase, C-terminal domain"/>
    <property type="match status" value="1"/>
</dbReference>
<evidence type="ECO:0000256" key="5">
    <source>
        <dbReference type="ARBA" id="ARBA00022553"/>
    </source>
</evidence>
<dbReference type="InterPro" id="IPR005467">
    <property type="entry name" value="His_kinase_dom"/>
</dbReference>
<evidence type="ECO:0000313" key="13">
    <source>
        <dbReference type="EMBL" id="MBB6096051.1"/>
    </source>
</evidence>
<evidence type="ECO:0000259" key="12">
    <source>
        <dbReference type="PROSITE" id="PS50885"/>
    </source>
</evidence>
<proteinExistence type="predicted"/>
<sequence>MTRHFLQLYLLIVATLAAVSWGQERLWQAYAKRNPVEIAAENPSQVAMLDVLESQLRALPADRRREFVQDLAHDSAVDIELFDLKDIAGDDILASLSRGDVAYMSAATGQTWMLKQVNGDPAVLAFRYVPHEPRRGALDWTLAFMFYAAIALVIMMWLWPLRRDLQRLEHATSTFGNRNWKFNADISPRSQIHPLAQAFQRMAARIDGLIRSHKDMSHAMSHEIKTPLARMRFEVEVARSATSPEKMAEHLTNINTDITELNAFVTATLDYAILERAEVALNLAGHDFTTILPAVTESVRRTSRTSLALICEVDPAATRVRCDAHLMETVLRNLVYNALRYAREKIVVRFAVEDDTRYTLSVEDDGPGVPEADRERVFESFVQLDHTPQHKSGFGLGLAIVQRVVEWHGGSAAVEAATLGGARFVVRWQGGQPLAS</sequence>
<reference evidence="13 14" key="1">
    <citation type="submission" date="2020-08" db="EMBL/GenBank/DDBJ databases">
        <title>Genomic Encyclopedia of Type Strains, Phase IV (KMG-IV): sequencing the most valuable type-strain genomes for metagenomic binning, comparative biology and taxonomic classification.</title>
        <authorList>
            <person name="Goeker M."/>
        </authorList>
    </citation>
    <scope>NUCLEOTIDE SEQUENCE [LARGE SCALE GENOMIC DNA]</scope>
    <source>
        <strain evidence="13 14">DSM 26723</strain>
    </source>
</reference>
<dbReference type="SMART" id="SM00387">
    <property type="entry name" value="HATPase_c"/>
    <property type="match status" value="1"/>
</dbReference>
<dbReference type="InterPro" id="IPR036097">
    <property type="entry name" value="HisK_dim/P_sf"/>
</dbReference>
<dbReference type="CDD" id="cd00082">
    <property type="entry name" value="HisKA"/>
    <property type="match status" value="1"/>
</dbReference>
<evidence type="ECO:0000256" key="1">
    <source>
        <dbReference type="ARBA" id="ARBA00000085"/>
    </source>
</evidence>
<dbReference type="InterPro" id="IPR003660">
    <property type="entry name" value="HAMP_dom"/>
</dbReference>
<comment type="subcellular location">
    <subcellularLocation>
        <location evidence="2">Cell membrane</location>
        <topology evidence="2">Multi-pass membrane protein</topology>
    </subcellularLocation>
</comment>
<keyword evidence="8 13" id="KW-0418">Kinase</keyword>
<organism evidence="13 14">
    <name type="scientific">Povalibacter uvarum</name>
    <dbReference type="NCBI Taxonomy" id="732238"/>
    <lineage>
        <taxon>Bacteria</taxon>
        <taxon>Pseudomonadati</taxon>
        <taxon>Pseudomonadota</taxon>
        <taxon>Gammaproteobacteria</taxon>
        <taxon>Steroidobacterales</taxon>
        <taxon>Steroidobacteraceae</taxon>
        <taxon>Povalibacter</taxon>
    </lineage>
</organism>
<comment type="catalytic activity">
    <reaction evidence="1">
        <text>ATP + protein L-histidine = ADP + protein N-phospho-L-histidine.</text>
        <dbReference type="EC" id="2.7.13.3"/>
    </reaction>
</comment>
<keyword evidence="10" id="KW-0812">Transmembrane</keyword>
<dbReference type="GO" id="GO:0005524">
    <property type="term" value="F:ATP binding"/>
    <property type="evidence" value="ECO:0007669"/>
    <property type="project" value="UniProtKB-KW"/>
</dbReference>
<dbReference type="EMBL" id="JACHHZ010000006">
    <property type="protein sequence ID" value="MBB6096051.1"/>
    <property type="molecule type" value="Genomic_DNA"/>
</dbReference>
<feature type="domain" description="Histidine kinase" evidence="11">
    <location>
        <begin position="219"/>
        <end position="432"/>
    </location>
</feature>
<feature type="domain" description="HAMP" evidence="12">
    <location>
        <begin position="159"/>
        <end position="211"/>
    </location>
</feature>
<dbReference type="Pfam" id="PF02518">
    <property type="entry name" value="HATPase_c"/>
    <property type="match status" value="1"/>
</dbReference>
<keyword evidence="10" id="KW-0472">Membrane</keyword>
<dbReference type="AlphaFoldDB" id="A0A841HRS0"/>
<evidence type="ECO:0000256" key="3">
    <source>
        <dbReference type="ARBA" id="ARBA00012438"/>
    </source>
</evidence>
<keyword evidence="7" id="KW-0547">Nucleotide-binding</keyword>
<dbReference type="InterPro" id="IPR003661">
    <property type="entry name" value="HisK_dim/P_dom"/>
</dbReference>
<keyword evidence="10" id="KW-1133">Transmembrane helix</keyword>
<dbReference type="InterPro" id="IPR004358">
    <property type="entry name" value="Sig_transdc_His_kin-like_C"/>
</dbReference>
<evidence type="ECO:0000256" key="8">
    <source>
        <dbReference type="ARBA" id="ARBA00022777"/>
    </source>
</evidence>
<dbReference type="EC" id="2.7.13.3" evidence="3"/>
<keyword evidence="14" id="KW-1185">Reference proteome</keyword>
<name>A0A841HRS0_9GAMM</name>
<keyword evidence="5" id="KW-0597">Phosphoprotein</keyword>
<evidence type="ECO:0000256" key="10">
    <source>
        <dbReference type="SAM" id="Phobius"/>
    </source>
</evidence>
<evidence type="ECO:0000259" key="11">
    <source>
        <dbReference type="PROSITE" id="PS50109"/>
    </source>
</evidence>
<gene>
    <name evidence="13" type="ORF">HNQ60_004942</name>
</gene>
<dbReference type="InterPro" id="IPR036890">
    <property type="entry name" value="HATPase_C_sf"/>
</dbReference>
<evidence type="ECO:0000256" key="4">
    <source>
        <dbReference type="ARBA" id="ARBA00022475"/>
    </source>
</evidence>
<dbReference type="PANTHER" id="PTHR44936">
    <property type="entry name" value="SENSOR PROTEIN CREC"/>
    <property type="match status" value="1"/>
</dbReference>
<dbReference type="GO" id="GO:0000155">
    <property type="term" value="F:phosphorelay sensor kinase activity"/>
    <property type="evidence" value="ECO:0007669"/>
    <property type="project" value="InterPro"/>
</dbReference>
<dbReference type="RefSeq" id="WP_184335428.1">
    <property type="nucleotide sequence ID" value="NZ_JACHHZ010000006.1"/>
</dbReference>
<keyword evidence="9" id="KW-0067">ATP-binding</keyword>
<keyword evidence="6" id="KW-0808">Transferase</keyword>
<comment type="caution">
    <text evidence="13">The sequence shown here is derived from an EMBL/GenBank/DDBJ whole genome shotgun (WGS) entry which is preliminary data.</text>
</comment>
<dbReference type="Proteomes" id="UP000588068">
    <property type="component" value="Unassembled WGS sequence"/>
</dbReference>
<evidence type="ECO:0000256" key="6">
    <source>
        <dbReference type="ARBA" id="ARBA00022679"/>
    </source>
</evidence>
<dbReference type="PROSITE" id="PS50885">
    <property type="entry name" value="HAMP"/>
    <property type="match status" value="1"/>
</dbReference>